<keyword evidence="1" id="KW-0479">Metal-binding</keyword>
<proteinExistence type="predicted"/>
<dbReference type="KEGG" id="acan:ACA1_169570"/>
<name>L8HFH0_ACACF</name>
<dbReference type="PROSITE" id="PS50178">
    <property type="entry name" value="ZF_FYVE"/>
    <property type="match status" value="1"/>
</dbReference>
<dbReference type="InterPro" id="IPR013083">
    <property type="entry name" value="Znf_RING/FYVE/PHD"/>
</dbReference>
<evidence type="ECO:0000256" key="1">
    <source>
        <dbReference type="ARBA" id="ARBA00022723"/>
    </source>
</evidence>
<dbReference type="PANTHER" id="PTHR39490:SF8">
    <property type="entry name" value="ZINC FINGER FYVE DOMAIN-CONTAINING PROTEIN 21"/>
    <property type="match status" value="1"/>
</dbReference>
<dbReference type="PANTHER" id="PTHR39490">
    <property type="entry name" value="ARRESTIN DOMAIN-CONTAINING PROTEIN D"/>
    <property type="match status" value="1"/>
</dbReference>
<gene>
    <name evidence="7" type="ORF">ACA1_169570</name>
</gene>
<dbReference type="VEuPathDB" id="AmoebaDB:ACA1_169570"/>
<evidence type="ECO:0000256" key="4">
    <source>
        <dbReference type="PROSITE-ProRule" id="PRU00091"/>
    </source>
</evidence>
<dbReference type="RefSeq" id="XP_004353950.1">
    <property type="nucleotide sequence ID" value="XM_004353898.1"/>
</dbReference>
<evidence type="ECO:0000256" key="2">
    <source>
        <dbReference type="ARBA" id="ARBA00022771"/>
    </source>
</evidence>
<keyword evidence="3" id="KW-0862">Zinc</keyword>
<dbReference type="SUPFAM" id="SSF57903">
    <property type="entry name" value="FYVE/PHD zinc finger"/>
    <property type="match status" value="1"/>
</dbReference>
<dbReference type="OrthoDB" id="25417at2759"/>
<sequence>MEQDQEDQPSLTIASSTITTAPRPASTLKRMVTSVSFDPLPTSREKGENKHLLSVTPARRRREVSFDISYSAQMVSRSRSDSRAVTCTVDVDVDEATTTIATTTVAAGDEEEDLTKRPTWVPDREAPSCHQCAKGFTFIRRRHHCRACGGVFCGACSSNRITIPRLDYTSTEVRVCDHCWVREAELRYRKPSVSLFASASLVPASGVRRRPRRQSLSKSSEVAINKNLLKRSLRNMEMAAEAAVAKVQAEQQQQREKKNEDVVDAGHERKENQ</sequence>
<organism evidence="7 8">
    <name type="scientific">Acanthamoeba castellanii (strain ATCC 30010 / Neff)</name>
    <dbReference type="NCBI Taxonomy" id="1257118"/>
    <lineage>
        <taxon>Eukaryota</taxon>
        <taxon>Amoebozoa</taxon>
        <taxon>Discosea</taxon>
        <taxon>Longamoebia</taxon>
        <taxon>Centramoebida</taxon>
        <taxon>Acanthamoebidae</taxon>
        <taxon>Acanthamoeba</taxon>
    </lineage>
</organism>
<dbReference type="InterPro" id="IPR017455">
    <property type="entry name" value="Znf_FYVE-rel"/>
</dbReference>
<dbReference type="Gene3D" id="3.30.40.10">
    <property type="entry name" value="Zinc/RING finger domain, C3HC4 (zinc finger)"/>
    <property type="match status" value="1"/>
</dbReference>
<evidence type="ECO:0000256" key="5">
    <source>
        <dbReference type="SAM" id="MobiDB-lite"/>
    </source>
</evidence>
<feature type="compositionally biased region" description="Basic and acidic residues" evidence="5">
    <location>
        <begin position="253"/>
        <end position="273"/>
    </location>
</feature>
<dbReference type="SMART" id="SM00064">
    <property type="entry name" value="FYVE"/>
    <property type="match status" value="1"/>
</dbReference>
<dbReference type="Proteomes" id="UP000011083">
    <property type="component" value="Unassembled WGS sequence"/>
</dbReference>
<feature type="compositionally biased region" description="Low complexity" evidence="5">
    <location>
        <begin position="12"/>
        <end position="21"/>
    </location>
</feature>
<keyword evidence="8" id="KW-1185">Reference proteome</keyword>
<reference evidence="7 8" key="1">
    <citation type="journal article" date="2013" name="Genome Biol.">
        <title>Genome of Acanthamoeba castellanii highlights extensive lateral gene transfer and early evolution of tyrosine kinase signaling.</title>
        <authorList>
            <person name="Clarke M."/>
            <person name="Lohan A.J."/>
            <person name="Liu B."/>
            <person name="Lagkouvardos I."/>
            <person name="Roy S."/>
            <person name="Zafar N."/>
            <person name="Bertelli C."/>
            <person name="Schilde C."/>
            <person name="Kianianmomeni A."/>
            <person name="Burglin T.R."/>
            <person name="Frech C."/>
            <person name="Turcotte B."/>
            <person name="Kopec K.O."/>
            <person name="Synnott J.M."/>
            <person name="Choo C."/>
            <person name="Paponov I."/>
            <person name="Finkler A."/>
            <person name="Soon Heng Tan C."/>
            <person name="Hutchins A.P."/>
            <person name="Weinmeier T."/>
            <person name="Rattei T."/>
            <person name="Chu J.S."/>
            <person name="Gimenez G."/>
            <person name="Irimia M."/>
            <person name="Rigden D.J."/>
            <person name="Fitzpatrick D.A."/>
            <person name="Lorenzo-Morales J."/>
            <person name="Bateman A."/>
            <person name="Chiu C.H."/>
            <person name="Tang P."/>
            <person name="Hegemann P."/>
            <person name="Fromm H."/>
            <person name="Raoult D."/>
            <person name="Greub G."/>
            <person name="Miranda-Saavedra D."/>
            <person name="Chen N."/>
            <person name="Nash P."/>
            <person name="Ginger M.L."/>
            <person name="Horn M."/>
            <person name="Schaap P."/>
            <person name="Caler L."/>
            <person name="Loftus B."/>
        </authorList>
    </citation>
    <scope>NUCLEOTIDE SEQUENCE [LARGE SCALE GENOMIC DNA]</scope>
    <source>
        <strain evidence="7 8">Neff</strain>
    </source>
</reference>
<dbReference type="InterPro" id="IPR000306">
    <property type="entry name" value="Znf_FYVE"/>
</dbReference>
<feature type="region of interest" description="Disordered" evidence="5">
    <location>
        <begin position="1"/>
        <end position="23"/>
    </location>
</feature>
<dbReference type="GO" id="GO:0008270">
    <property type="term" value="F:zinc ion binding"/>
    <property type="evidence" value="ECO:0007669"/>
    <property type="project" value="UniProtKB-KW"/>
</dbReference>
<evidence type="ECO:0000313" key="8">
    <source>
        <dbReference type="Proteomes" id="UP000011083"/>
    </source>
</evidence>
<feature type="domain" description="FYVE-type" evidence="6">
    <location>
        <begin position="123"/>
        <end position="184"/>
    </location>
</feature>
<protein>
    <submittedName>
        <fullName evidence="7">FYVE zinc finger domain containing protein</fullName>
    </submittedName>
</protein>
<feature type="region of interest" description="Disordered" evidence="5">
    <location>
        <begin position="247"/>
        <end position="273"/>
    </location>
</feature>
<keyword evidence="2 4" id="KW-0863">Zinc-finger</keyword>
<dbReference type="EMBL" id="KB007834">
    <property type="protein sequence ID" value="ELR24269.1"/>
    <property type="molecule type" value="Genomic_DNA"/>
</dbReference>
<dbReference type="InterPro" id="IPR011011">
    <property type="entry name" value="Znf_FYVE_PHD"/>
</dbReference>
<dbReference type="GeneID" id="14925285"/>
<dbReference type="Pfam" id="PF01363">
    <property type="entry name" value="FYVE"/>
    <property type="match status" value="1"/>
</dbReference>
<evidence type="ECO:0000313" key="7">
    <source>
        <dbReference type="EMBL" id="ELR24269.1"/>
    </source>
</evidence>
<evidence type="ECO:0000259" key="6">
    <source>
        <dbReference type="PROSITE" id="PS50178"/>
    </source>
</evidence>
<dbReference type="InterPro" id="IPR052113">
    <property type="entry name" value="FYVE-type_Zinc_Finger"/>
</dbReference>
<dbReference type="AlphaFoldDB" id="L8HFH0"/>
<evidence type="ECO:0000256" key="3">
    <source>
        <dbReference type="ARBA" id="ARBA00022833"/>
    </source>
</evidence>
<accession>L8HFH0</accession>